<organism evidence="2 3">
    <name type="scientific">Radiobacillus deserti</name>
    <dbReference type="NCBI Taxonomy" id="2594883"/>
    <lineage>
        <taxon>Bacteria</taxon>
        <taxon>Bacillati</taxon>
        <taxon>Bacillota</taxon>
        <taxon>Bacilli</taxon>
        <taxon>Bacillales</taxon>
        <taxon>Bacillaceae</taxon>
        <taxon>Radiobacillus</taxon>
    </lineage>
</organism>
<name>A0A516KDH6_9BACI</name>
<protein>
    <recommendedName>
        <fullName evidence="4">DUF2326 domain-containing protein</fullName>
    </recommendedName>
</protein>
<dbReference type="SUPFAM" id="SSF52540">
    <property type="entry name" value="P-loop containing nucleoside triphosphate hydrolases"/>
    <property type="match status" value="1"/>
</dbReference>
<dbReference type="InterPro" id="IPR027417">
    <property type="entry name" value="P-loop_NTPase"/>
</dbReference>
<dbReference type="Proteomes" id="UP000315215">
    <property type="component" value="Chromosome"/>
</dbReference>
<dbReference type="AlphaFoldDB" id="A0A516KDH6"/>
<evidence type="ECO:0008006" key="4">
    <source>
        <dbReference type="Google" id="ProtNLM"/>
    </source>
</evidence>
<gene>
    <name evidence="2" type="ORF">FN924_04210</name>
</gene>
<sequence length="551" mass="65120">MIIAEGIGDKTEIRNVKFKKGLNVVADVTEGNEDDNQGNNVGKTTFLKLIDICLGARDKKYIWTDNDTGSQTTSLKNYINEKKVFAELEILIRNISYKLKVELFDRGKRYINGKHYTYDNYVDELNAIIFNIEKPPTFRQLIGKFVRIKQKEDTFTFLKYLHQNTTNAEYKNIYDFLFKLSSHEDSERKLNLYNEIEQIQKDINQIIKIHKFSNIDDLKERIRIVQNTVHELEQKVKTMIDVNEYERSLENISNIKNQINTISDSIESLLFKRSKIEKILSKEESKDNGFDEDVLLEFYNDVERSLGNIPKDFNDLVDFNNSIRQNKLSYYRTRLQRVNDDLKEMFKLRENIVNQNKNVISLINQENFNEFETIHRELIEQSEQLGLLSKVQELYNDLIDQLKEKEKDFQEINEKSNSLDNISKFNEYLTRYSFEIFGQRLYLTRENTFPLKLSNVDDGLGTGYRKTITLLLDIAYVSFLNEMDLDYPKVFVHDVLETVDEHNLNKIVDFINENGSQFIFAILNEKIENYSFIDEDDKVLRLSKDNKLFKI</sequence>
<accession>A0A516KDH6</accession>
<proteinExistence type="predicted"/>
<evidence type="ECO:0000256" key="1">
    <source>
        <dbReference type="SAM" id="Coils"/>
    </source>
</evidence>
<dbReference type="OrthoDB" id="5140926at2"/>
<dbReference type="KEGG" id="aqt:FN924_04210"/>
<dbReference type="EMBL" id="CP041666">
    <property type="protein sequence ID" value="QDP39449.1"/>
    <property type="molecule type" value="Genomic_DNA"/>
</dbReference>
<feature type="coiled-coil region" evidence="1">
    <location>
        <begin position="388"/>
        <end position="422"/>
    </location>
</feature>
<evidence type="ECO:0000313" key="3">
    <source>
        <dbReference type="Proteomes" id="UP000315215"/>
    </source>
</evidence>
<keyword evidence="1" id="KW-0175">Coiled coil</keyword>
<evidence type="ECO:0000313" key="2">
    <source>
        <dbReference type="EMBL" id="QDP39449.1"/>
    </source>
</evidence>
<dbReference type="Gene3D" id="3.40.50.300">
    <property type="entry name" value="P-loop containing nucleotide triphosphate hydrolases"/>
    <property type="match status" value="2"/>
</dbReference>
<reference evidence="2 3" key="1">
    <citation type="submission" date="2019-07" db="EMBL/GenBank/DDBJ databases">
        <authorList>
            <person name="Li J."/>
        </authorList>
    </citation>
    <scope>NUCLEOTIDE SEQUENCE [LARGE SCALE GENOMIC DNA]</scope>
    <source>
        <strain evidence="2 3">TKL69</strain>
    </source>
</reference>
<keyword evidence="3" id="KW-1185">Reference proteome</keyword>